<gene>
    <name evidence="4" type="ORF">RND81_01G070300</name>
</gene>
<dbReference type="InterPro" id="IPR044552">
    <property type="entry name" value="GLIP1-5/GLL25"/>
</dbReference>
<proteinExistence type="inferred from homology"/>
<comment type="similarity">
    <text evidence="1">Belongs to the 'GDSL' lipolytic enzyme family.</text>
</comment>
<feature type="transmembrane region" description="Helical" evidence="3">
    <location>
        <begin position="6"/>
        <end position="28"/>
    </location>
</feature>
<dbReference type="InterPro" id="IPR036514">
    <property type="entry name" value="SGNH_hydro_sf"/>
</dbReference>
<dbReference type="InterPro" id="IPR035669">
    <property type="entry name" value="SGNH_plant_lipase-like"/>
</dbReference>
<keyword evidence="5" id="KW-1185">Reference proteome</keyword>
<keyword evidence="3" id="KW-0472">Membrane</keyword>
<name>A0AAW1N950_SAPOF</name>
<comment type="caution">
    <text evidence="4">The sequence shown here is derived from an EMBL/GenBank/DDBJ whole genome shotgun (WGS) entry which is preliminary data.</text>
</comment>
<keyword evidence="3" id="KW-1133">Transmembrane helix</keyword>
<evidence type="ECO:0000313" key="5">
    <source>
        <dbReference type="Proteomes" id="UP001443914"/>
    </source>
</evidence>
<dbReference type="CDD" id="cd01837">
    <property type="entry name" value="SGNH_plant_lipase_like"/>
    <property type="match status" value="1"/>
</dbReference>
<reference evidence="4" key="1">
    <citation type="submission" date="2024-03" db="EMBL/GenBank/DDBJ databases">
        <title>WGS assembly of Saponaria officinalis var. Norfolk2.</title>
        <authorList>
            <person name="Jenkins J."/>
            <person name="Shu S."/>
            <person name="Grimwood J."/>
            <person name="Barry K."/>
            <person name="Goodstein D."/>
            <person name="Schmutz J."/>
            <person name="Leebens-Mack J."/>
            <person name="Osbourn A."/>
        </authorList>
    </citation>
    <scope>NUCLEOTIDE SEQUENCE [LARGE SCALE GENOMIC DNA]</scope>
    <source>
        <strain evidence="4">JIC</strain>
    </source>
</reference>
<evidence type="ECO:0000256" key="2">
    <source>
        <dbReference type="ARBA" id="ARBA00022729"/>
    </source>
</evidence>
<evidence type="ECO:0000256" key="3">
    <source>
        <dbReference type="SAM" id="Phobius"/>
    </source>
</evidence>
<dbReference type="Proteomes" id="UP001443914">
    <property type="component" value="Unassembled WGS sequence"/>
</dbReference>
<dbReference type="GO" id="GO:0016298">
    <property type="term" value="F:lipase activity"/>
    <property type="evidence" value="ECO:0007669"/>
    <property type="project" value="TreeGrafter"/>
</dbReference>
<keyword evidence="2" id="KW-0732">Signal</keyword>
<dbReference type="SUPFAM" id="SSF52266">
    <property type="entry name" value="SGNH hydrolase"/>
    <property type="match status" value="1"/>
</dbReference>
<dbReference type="Pfam" id="PF00657">
    <property type="entry name" value="Lipase_GDSL"/>
    <property type="match status" value="1"/>
</dbReference>
<dbReference type="EMBL" id="JBDFQZ010000001">
    <property type="protein sequence ID" value="KAK9756057.1"/>
    <property type="molecule type" value="Genomic_DNA"/>
</dbReference>
<dbReference type="Gene3D" id="3.40.50.1110">
    <property type="entry name" value="SGNH hydrolase"/>
    <property type="match status" value="1"/>
</dbReference>
<dbReference type="AlphaFoldDB" id="A0AAW1N950"/>
<dbReference type="PANTHER" id="PTHR45966:SF4">
    <property type="entry name" value="GDSL ESTERASE_LIPASE 5"/>
    <property type="match status" value="1"/>
</dbReference>
<accession>A0AAW1N950</accession>
<keyword evidence="3" id="KW-0812">Transmembrane</keyword>
<dbReference type="InterPro" id="IPR001087">
    <property type="entry name" value="GDSL"/>
</dbReference>
<protein>
    <recommendedName>
        <fullName evidence="6">GDSL esterase/lipase 5-like</fullName>
    </recommendedName>
</protein>
<evidence type="ECO:0008006" key="6">
    <source>
        <dbReference type="Google" id="ProtNLM"/>
    </source>
</evidence>
<evidence type="ECO:0000256" key="1">
    <source>
        <dbReference type="ARBA" id="ARBA00008668"/>
    </source>
</evidence>
<organism evidence="4 5">
    <name type="scientific">Saponaria officinalis</name>
    <name type="common">Common soapwort</name>
    <name type="synonym">Lychnis saponaria</name>
    <dbReference type="NCBI Taxonomy" id="3572"/>
    <lineage>
        <taxon>Eukaryota</taxon>
        <taxon>Viridiplantae</taxon>
        <taxon>Streptophyta</taxon>
        <taxon>Embryophyta</taxon>
        <taxon>Tracheophyta</taxon>
        <taxon>Spermatophyta</taxon>
        <taxon>Magnoliopsida</taxon>
        <taxon>eudicotyledons</taxon>
        <taxon>Gunneridae</taxon>
        <taxon>Pentapetalae</taxon>
        <taxon>Caryophyllales</taxon>
        <taxon>Caryophyllaceae</taxon>
        <taxon>Caryophylleae</taxon>
        <taxon>Saponaria</taxon>
    </lineage>
</organism>
<evidence type="ECO:0000313" key="4">
    <source>
        <dbReference type="EMBL" id="KAK9756057.1"/>
    </source>
</evidence>
<sequence>MALKYYHISFLLCVIIISHISYCCCLNLSQQQRKQQQRGQPKTPPLFIFGDSIFDVGNNNYINTTTLDQANFWPYGIDFFHFSTGRFSDGRLISDFIVEHAHQPSIPPYLQPGKRRFSHGVNFASAGAGALVETFQGSVIDLHMQVRNYKEVEKWYKQKYGEVKARKRIQSGVYLFSVGINDYTSLFLTNSTLSTTYTKHAYVSMVISNITSVINEIYKMGGRKFGFLNIPPVGCIPALKLIADANGECLKDAITFARLHNEAIFHALKLLANKLPGFKYSLYDFYTSTLQRMKHPSKYGYKEAETACCGTGKYRGLFSCGGKRVIKEYELCHNINDYLFWDSIHFTEKTNMQIAYEMWNNTNYVHDFPGASYTFKELFFIR</sequence>
<dbReference type="PANTHER" id="PTHR45966">
    <property type="entry name" value="GDSL-LIKE LIPASE/ACYLHYDROLASE"/>
    <property type="match status" value="1"/>
</dbReference>